<dbReference type="InterPro" id="IPR045473">
    <property type="entry name" value="ASM_C"/>
</dbReference>
<feature type="domain" description="Sphingomyelin phosphodiesterase C-terminal" evidence="9">
    <location>
        <begin position="326"/>
        <end position="450"/>
    </location>
</feature>
<keyword evidence="11" id="KW-1185">Reference proteome</keyword>
<keyword evidence="7" id="KW-0472">Membrane</keyword>
<dbReference type="GO" id="GO:0016787">
    <property type="term" value="F:hydrolase activity"/>
    <property type="evidence" value="ECO:0007669"/>
    <property type="project" value="UniProtKB-KW"/>
</dbReference>
<proteinExistence type="inferred from homology"/>
<dbReference type="STRING" id="65357.A0A024G775"/>
<sequence length="524" mass="60380">MATSGSPHHFKLNAERKYILHFSDNHLNYTRLSESNSPKAGEKRYLTTGDNDDSKSTEHYSLRNHHEMVDIVYGKDSPIELINTALVYAKTIFKERPPNIFLFTGDSSSHDPPLQPKEGEEKAAENWTPIEKVVERVTINIDIMYKEFPDVLSISTLLGNTDTSPGYYCSIPNEEGGEIEQIKEIAGAWKKKLSKGHLDQFKKKGYDIYKVDDNFVVITLNTAVWSYHHKETKFGTIGDPLGQFEWLRKQLEMIRNKNKINVLICGHIPPAVGTHGAEVQWLAPFMKEYLSIIREYKNIIKAQLFGHLHVSEVRISMDEDLPPLFITTAISPKYFNNPAFIVWEYDPRTYELTDFFLHGSDINDKKVKFEPLFQATESYHLKDLSLRSLREMVRRMKRDDILVKNYYWNSKARAPKLKDYCTDVKCRAQVICGTQWFITKEKYEECLGRNGYQKPAPSKQSMRLLLPSTQTKNNQNSEYSILWALTSVLLAVILLGMTSFGLRRFFGTKAPSTRFAKGKKMGKM</sequence>
<evidence type="ECO:0000256" key="2">
    <source>
        <dbReference type="ARBA" id="ARBA00008234"/>
    </source>
</evidence>
<evidence type="ECO:0000259" key="8">
    <source>
        <dbReference type="Pfam" id="PF00149"/>
    </source>
</evidence>
<evidence type="ECO:0000256" key="5">
    <source>
        <dbReference type="ARBA" id="ARBA00023180"/>
    </source>
</evidence>
<keyword evidence="3" id="KW-0964">Secreted</keyword>
<dbReference type="InterPro" id="IPR004843">
    <property type="entry name" value="Calcineurin-like_PHP"/>
</dbReference>
<organism evidence="10 11">
    <name type="scientific">Albugo candida</name>
    <dbReference type="NCBI Taxonomy" id="65357"/>
    <lineage>
        <taxon>Eukaryota</taxon>
        <taxon>Sar</taxon>
        <taxon>Stramenopiles</taxon>
        <taxon>Oomycota</taxon>
        <taxon>Peronosporomycetes</taxon>
        <taxon>Albuginales</taxon>
        <taxon>Albuginaceae</taxon>
        <taxon>Albugo</taxon>
    </lineage>
</organism>
<dbReference type="SUPFAM" id="SSF56300">
    <property type="entry name" value="Metallo-dependent phosphatases"/>
    <property type="match status" value="1"/>
</dbReference>
<evidence type="ECO:0000256" key="1">
    <source>
        <dbReference type="ARBA" id="ARBA00004613"/>
    </source>
</evidence>
<evidence type="ECO:0000259" key="9">
    <source>
        <dbReference type="Pfam" id="PF19272"/>
    </source>
</evidence>
<dbReference type="InParanoid" id="A0A024G775"/>
<comment type="subcellular location">
    <subcellularLocation>
        <location evidence="1">Secreted</location>
    </subcellularLocation>
</comment>
<feature type="transmembrane region" description="Helical" evidence="7">
    <location>
        <begin position="481"/>
        <end position="502"/>
    </location>
</feature>
<accession>A0A024G775</accession>
<gene>
    <name evidence="10" type="ORF">BN9_033920</name>
</gene>
<dbReference type="InterPro" id="IPR029052">
    <property type="entry name" value="Metallo-depent_PP-like"/>
</dbReference>
<dbReference type="Gene3D" id="3.60.21.10">
    <property type="match status" value="1"/>
</dbReference>
<keyword evidence="7" id="KW-0812">Transmembrane</keyword>
<evidence type="ECO:0000256" key="6">
    <source>
        <dbReference type="SAM" id="MobiDB-lite"/>
    </source>
</evidence>
<reference evidence="10 11" key="1">
    <citation type="submission" date="2012-05" db="EMBL/GenBank/DDBJ databases">
        <title>Recombination and specialization in a pathogen metapopulation.</title>
        <authorList>
            <person name="Gardiner A."/>
            <person name="Kemen E."/>
            <person name="Schultz-Larsen T."/>
            <person name="MacLean D."/>
            <person name="Van Oosterhout C."/>
            <person name="Jones J.D.G."/>
        </authorList>
    </citation>
    <scope>NUCLEOTIDE SEQUENCE [LARGE SCALE GENOMIC DNA]</scope>
    <source>
        <strain evidence="10 11">Ac Nc2</strain>
    </source>
</reference>
<evidence type="ECO:0000256" key="3">
    <source>
        <dbReference type="ARBA" id="ARBA00022525"/>
    </source>
</evidence>
<feature type="region of interest" description="Disordered" evidence="6">
    <location>
        <begin position="32"/>
        <end position="58"/>
    </location>
</feature>
<dbReference type="Pfam" id="PF19272">
    <property type="entry name" value="ASMase_C"/>
    <property type="match status" value="1"/>
</dbReference>
<dbReference type="PANTHER" id="PTHR10340:SF57">
    <property type="entry name" value="METALLOPHOS DOMAIN-CONTAINING PROTEIN"/>
    <property type="match status" value="1"/>
</dbReference>
<evidence type="ECO:0000256" key="7">
    <source>
        <dbReference type="SAM" id="Phobius"/>
    </source>
</evidence>
<dbReference type="AlphaFoldDB" id="A0A024G775"/>
<keyword evidence="7" id="KW-1133">Transmembrane helix</keyword>
<dbReference type="Pfam" id="PF00149">
    <property type="entry name" value="Metallophos"/>
    <property type="match status" value="1"/>
</dbReference>
<comment type="similarity">
    <text evidence="2">Belongs to the acid sphingomyelinase family.</text>
</comment>
<dbReference type="Proteomes" id="UP000053237">
    <property type="component" value="Unassembled WGS sequence"/>
</dbReference>
<name>A0A024G775_9STRA</name>
<keyword evidence="4" id="KW-0378">Hydrolase</keyword>
<dbReference type="GO" id="GO:0005576">
    <property type="term" value="C:extracellular region"/>
    <property type="evidence" value="ECO:0007669"/>
    <property type="project" value="UniProtKB-SubCell"/>
</dbReference>
<feature type="domain" description="Calcineurin-like phosphoesterase" evidence="8">
    <location>
        <begin position="19"/>
        <end position="310"/>
    </location>
</feature>
<comment type="caution">
    <text evidence="10">The sequence shown here is derived from an EMBL/GenBank/DDBJ whole genome shotgun (WGS) entry which is preliminary data.</text>
</comment>
<protein>
    <submittedName>
        <fullName evidence="10">Uncharacterized protein</fullName>
    </submittedName>
</protein>
<evidence type="ECO:0000256" key="4">
    <source>
        <dbReference type="ARBA" id="ARBA00022801"/>
    </source>
</evidence>
<evidence type="ECO:0000313" key="11">
    <source>
        <dbReference type="Proteomes" id="UP000053237"/>
    </source>
</evidence>
<evidence type="ECO:0000313" key="10">
    <source>
        <dbReference type="EMBL" id="CCI42608.1"/>
    </source>
</evidence>
<keyword evidence="5" id="KW-0325">Glycoprotein</keyword>
<dbReference type="OrthoDB" id="348678at2759"/>
<dbReference type="PANTHER" id="PTHR10340">
    <property type="entry name" value="SPHINGOMYELIN PHOSPHODIESTERASE"/>
    <property type="match status" value="1"/>
</dbReference>
<dbReference type="EMBL" id="CAIX01000036">
    <property type="protein sequence ID" value="CCI42608.1"/>
    <property type="molecule type" value="Genomic_DNA"/>
</dbReference>